<reference evidence="1 2" key="1">
    <citation type="journal article" date="2012" name="PLoS Pathog.">
        <title>The genome of the obligate intracellular parasite Trachipleistophora hominis: new insights into microsporidian genome dynamics and reductive evolution.</title>
        <authorList>
            <person name="Heinz E."/>
            <person name="Williams T.A."/>
            <person name="Nakjang S."/>
            <person name="Noel C.J."/>
            <person name="Swan D.C."/>
            <person name="Goldberg A.V."/>
            <person name="Harris S.R."/>
            <person name="Weinmaier T."/>
            <person name="Markert S."/>
            <person name="Becher D."/>
            <person name="Bernhardt J."/>
            <person name="Dagan T."/>
            <person name="Hacker C."/>
            <person name="Lucocq J.M."/>
            <person name="Schweder T."/>
            <person name="Rattei T."/>
            <person name="Hall N."/>
            <person name="Hirt R.P."/>
            <person name="Embley T.M."/>
        </authorList>
    </citation>
    <scope>NUCLEOTIDE SEQUENCE [LARGE SCALE GENOMIC DNA]</scope>
</reference>
<proteinExistence type="predicted"/>
<keyword evidence="2" id="KW-1185">Reference proteome</keyword>
<evidence type="ECO:0000313" key="2">
    <source>
        <dbReference type="Proteomes" id="UP000011185"/>
    </source>
</evidence>
<protein>
    <submittedName>
        <fullName evidence="1">Uncharacterized protein</fullName>
    </submittedName>
</protein>
<organism evidence="1 2">
    <name type="scientific">Trachipleistophora hominis</name>
    <name type="common">Microsporidian parasite</name>
    <dbReference type="NCBI Taxonomy" id="72359"/>
    <lineage>
        <taxon>Eukaryota</taxon>
        <taxon>Fungi</taxon>
        <taxon>Fungi incertae sedis</taxon>
        <taxon>Microsporidia</taxon>
        <taxon>Pleistophoridae</taxon>
        <taxon>Trachipleistophora</taxon>
    </lineage>
</organism>
<dbReference type="EMBL" id="JH994001">
    <property type="protein sequence ID" value="ELQ74973.1"/>
    <property type="molecule type" value="Genomic_DNA"/>
</dbReference>
<dbReference type="Proteomes" id="UP000011185">
    <property type="component" value="Unassembled WGS sequence"/>
</dbReference>
<accession>L7JU11</accession>
<dbReference type="VEuPathDB" id="MicrosporidiaDB:THOM_2084"/>
<gene>
    <name evidence="1" type="ORF">THOM_2084</name>
</gene>
<sequence>MIVGISRERMPAARDELRLYVDCDYARCIVFARLNPLMCKKLANRHKKQSAIRRVSDPAPK</sequence>
<evidence type="ECO:0000313" key="1">
    <source>
        <dbReference type="EMBL" id="ELQ74973.1"/>
    </source>
</evidence>
<dbReference type="AlphaFoldDB" id="L7JU11"/>
<dbReference type="HOGENOM" id="CLU_2924359_0_0_1"/>
<dbReference type="InParanoid" id="L7JU11"/>
<name>L7JU11_TRAHO</name>